<accession>A0AAX0UFD0</accession>
<gene>
    <name evidence="1" type="ORF">CWD88_03325</name>
</gene>
<dbReference type="AlphaFoldDB" id="A0AAX0UFD0"/>
<proteinExistence type="predicted"/>
<evidence type="ECO:0000313" key="1">
    <source>
        <dbReference type="EMBL" id="PJO67481.1"/>
    </source>
</evidence>
<evidence type="ECO:0000313" key="2">
    <source>
        <dbReference type="Proteomes" id="UP000231878"/>
    </source>
</evidence>
<protein>
    <submittedName>
        <fullName evidence="1">Transcriptional regulator</fullName>
    </submittedName>
</protein>
<organism evidence="1 2">
    <name type="scientific">Burkholderia pseudomallei</name>
    <name type="common">Pseudomonas pseudomallei</name>
    <dbReference type="NCBI Taxonomy" id="28450"/>
    <lineage>
        <taxon>Bacteria</taxon>
        <taxon>Pseudomonadati</taxon>
        <taxon>Pseudomonadota</taxon>
        <taxon>Betaproteobacteria</taxon>
        <taxon>Burkholderiales</taxon>
        <taxon>Burkholderiaceae</taxon>
        <taxon>Burkholderia</taxon>
        <taxon>pseudomallei group</taxon>
    </lineage>
</organism>
<dbReference type="EMBL" id="PHRB01000002">
    <property type="protein sequence ID" value="PJO67481.1"/>
    <property type="molecule type" value="Genomic_DNA"/>
</dbReference>
<name>A0AAX0UFD0_BURPE</name>
<sequence length="38" mass="3670">MTAAAPARACTAPARHVCARTGAAAQSDGRTAATLGSK</sequence>
<reference evidence="1 2" key="1">
    <citation type="submission" date="2017-11" db="EMBL/GenBank/DDBJ databases">
        <title>Molecular characterization of Burkholderia pseudomallei and closely related isolates from Vietnam.</title>
        <authorList>
            <person name="Ustinov D.V."/>
            <person name="Antonov A.S."/>
            <person name="Avdusheva E.F."/>
            <person name="Shpak I.M."/>
            <person name="Zakharova I.B."/>
            <person name="Thi L.A."/>
            <person name="Teteryatnikova N."/>
            <person name="Lopasteyskaya Y.A."/>
            <person name="Kuzyutina J.A."/>
            <person name="Ngo T.N."/>
            <person name="Victorov D.V."/>
        </authorList>
    </citation>
    <scope>NUCLEOTIDE SEQUENCE [LARGE SCALE GENOMIC DNA]</scope>
    <source>
        <strain evidence="1 2">V1512</strain>
    </source>
</reference>
<comment type="caution">
    <text evidence="1">The sequence shown here is derived from an EMBL/GenBank/DDBJ whole genome shotgun (WGS) entry which is preliminary data.</text>
</comment>
<dbReference type="Proteomes" id="UP000231878">
    <property type="component" value="Unassembled WGS sequence"/>
</dbReference>